<evidence type="ECO:0000313" key="2">
    <source>
        <dbReference type="EMBL" id="MBQ0934127.1"/>
    </source>
</evidence>
<organism evidence="2 3">
    <name type="scientific">Ideonella paludis</name>
    <dbReference type="NCBI Taxonomy" id="1233411"/>
    <lineage>
        <taxon>Bacteria</taxon>
        <taxon>Pseudomonadati</taxon>
        <taxon>Pseudomonadota</taxon>
        <taxon>Betaproteobacteria</taxon>
        <taxon>Burkholderiales</taxon>
        <taxon>Sphaerotilaceae</taxon>
        <taxon>Ideonella</taxon>
    </lineage>
</organism>
<dbReference type="RefSeq" id="WP_210805704.1">
    <property type="nucleotide sequence ID" value="NZ_JAGQDG010000001.1"/>
</dbReference>
<dbReference type="Gene3D" id="3.30.2310.20">
    <property type="entry name" value="RelE-like"/>
    <property type="match status" value="1"/>
</dbReference>
<dbReference type="EMBL" id="JAGQDG010000001">
    <property type="protein sequence ID" value="MBQ0934127.1"/>
    <property type="molecule type" value="Genomic_DNA"/>
</dbReference>
<evidence type="ECO:0000313" key="3">
    <source>
        <dbReference type="Proteomes" id="UP000672097"/>
    </source>
</evidence>
<keyword evidence="3" id="KW-1185">Reference proteome</keyword>
<dbReference type="InterPro" id="IPR035093">
    <property type="entry name" value="RelE/ParE_toxin_dom_sf"/>
</dbReference>
<dbReference type="Proteomes" id="UP000672097">
    <property type="component" value="Unassembled WGS sequence"/>
</dbReference>
<dbReference type="Pfam" id="PF05016">
    <property type="entry name" value="ParE_toxin"/>
    <property type="match status" value="1"/>
</dbReference>
<evidence type="ECO:0000256" key="1">
    <source>
        <dbReference type="ARBA" id="ARBA00022649"/>
    </source>
</evidence>
<accession>A0ABS5DSN6</accession>
<gene>
    <name evidence="2" type="ORF">KAK11_02220</name>
</gene>
<sequence length="106" mass="12353">MKGPIAVRYSAAARDDLFRLYDFLLDRAQTAEDFDAAQSTIDALRREVEQHLSHHPFICRKVGDNPFLRELIIPFRRGGYVALFEIEDAHTVSILALRHQREEDYH</sequence>
<comment type="caution">
    <text evidence="2">The sequence shown here is derived from an EMBL/GenBank/DDBJ whole genome shotgun (WGS) entry which is preliminary data.</text>
</comment>
<keyword evidence="1" id="KW-1277">Toxin-antitoxin system</keyword>
<name>A0ABS5DSN6_9BURK</name>
<protein>
    <submittedName>
        <fullName evidence="2">Type II toxin-antitoxin system RelE/ParE family toxin</fullName>
    </submittedName>
</protein>
<reference evidence="2 3" key="1">
    <citation type="submission" date="2021-04" db="EMBL/GenBank/DDBJ databases">
        <title>The genome sequence of type strain Ideonella paludis KCTC 32238.</title>
        <authorList>
            <person name="Liu Y."/>
        </authorList>
    </citation>
    <scope>NUCLEOTIDE SEQUENCE [LARGE SCALE GENOMIC DNA]</scope>
    <source>
        <strain evidence="2 3">KCTC 32238</strain>
    </source>
</reference>
<proteinExistence type="predicted"/>
<dbReference type="InterPro" id="IPR007712">
    <property type="entry name" value="RelE/ParE_toxin"/>
</dbReference>